<dbReference type="GO" id="GO:0009003">
    <property type="term" value="F:signal peptidase activity"/>
    <property type="evidence" value="ECO:0007669"/>
    <property type="project" value="UniProtKB-EC"/>
</dbReference>
<comment type="catalytic activity">
    <reaction evidence="3">
        <text>Cleavage of hydrophobic, N-terminal signal or leader sequences from secreted and periplasmic proteins.</text>
        <dbReference type="EC" id="3.4.21.89"/>
    </reaction>
</comment>
<dbReference type="OrthoDB" id="9802919at2"/>
<dbReference type="Gene3D" id="2.10.109.10">
    <property type="entry name" value="Umud Fragment, subunit A"/>
    <property type="match status" value="1"/>
</dbReference>
<dbReference type="RefSeq" id="WP_110308629.1">
    <property type="nucleotide sequence ID" value="NZ_QJHK01000033.1"/>
</dbReference>
<dbReference type="NCBIfam" id="TIGR02227">
    <property type="entry name" value="sigpep_I_bact"/>
    <property type="match status" value="1"/>
</dbReference>
<dbReference type="CDD" id="cd06530">
    <property type="entry name" value="S26_SPase_I"/>
    <property type="match status" value="1"/>
</dbReference>
<keyword evidence="6" id="KW-1185">Reference proteome</keyword>
<name>A0A2V4BJ17_9FLAO</name>
<organism evidence="5 6">
    <name type="scientific">Flavobacterium cheongpyeongense</name>
    <dbReference type="NCBI Taxonomy" id="2212651"/>
    <lineage>
        <taxon>Bacteria</taxon>
        <taxon>Pseudomonadati</taxon>
        <taxon>Bacteroidota</taxon>
        <taxon>Flavobacteriia</taxon>
        <taxon>Flavobacteriales</taxon>
        <taxon>Flavobacteriaceae</taxon>
        <taxon>Flavobacterium</taxon>
    </lineage>
</organism>
<dbReference type="InterPro" id="IPR000223">
    <property type="entry name" value="Pept_S26A_signal_pept_1"/>
</dbReference>
<dbReference type="InterPro" id="IPR019533">
    <property type="entry name" value="Peptidase_S26"/>
</dbReference>
<evidence type="ECO:0000259" key="4">
    <source>
        <dbReference type="Pfam" id="PF10502"/>
    </source>
</evidence>
<evidence type="ECO:0000313" key="5">
    <source>
        <dbReference type="EMBL" id="PXY38737.1"/>
    </source>
</evidence>
<dbReference type="Pfam" id="PF10502">
    <property type="entry name" value="Peptidase_S26"/>
    <property type="match status" value="1"/>
</dbReference>
<dbReference type="PRINTS" id="PR00727">
    <property type="entry name" value="LEADERPTASE"/>
</dbReference>
<evidence type="ECO:0000313" key="6">
    <source>
        <dbReference type="Proteomes" id="UP000247903"/>
    </source>
</evidence>
<evidence type="ECO:0000256" key="1">
    <source>
        <dbReference type="ARBA" id="ARBA00009370"/>
    </source>
</evidence>
<comment type="caution">
    <text evidence="5">The sequence shown here is derived from an EMBL/GenBank/DDBJ whole genome shotgun (WGS) entry which is preliminary data.</text>
</comment>
<comment type="similarity">
    <text evidence="1 3">Belongs to the peptidase S26 family.</text>
</comment>
<dbReference type="InterPro" id="IPR036286">
    <property type="entry name" value="LexA/Signal_pep-like_sf"/>
</dbReference>
<protein>
    <recommendedName>
        <fullName evidence="2 3">Signal peptidase I</fullName>
        <ecNumber evidence="3">3.4.21.89</ecNumber>
    </recommendedName>
</protein>
<reference evidence="5 6" key="1">
    <citation type="submission" date="2018-05" db="EMBL/GenBank/DDBJ databases">
        <title>Flavobacterium sp. strain IMCC34759, incomplete genome.</title>
        <authorList>
            <person name="Joung Y."/>
            <person name="Cho J."/>
        </authorList>
    </citation>
    <scope>NUCLEOTIDE SEQUENCE [LARGE SCALE GENOMIC DNA]</scope>
    <source>
        <strain evidence="5 6">IMCC34759</strain>
    </source>
</reference>
<accession>A0A2V4BJ17</accession>
<dbReference type="GO" id="GO:0004252">
    <property type="term" value="F:serine-type endopeptidase activity"/>
    <property type="evidence" value="ECO:0007669"/>
    <property type="project" value="InterPro"/>
</dbReference>
<dbReference type="GO" id="GO:0006465">
    <property type="term" value="P:signal peptide processing"/>
    <property type="evidence" value="ECO:0007669"/>
    <property type="project" value="InterPro"/>
</dbReference>
<keyword evidence="3" id="KW-0645">Protease</keyword>
<gene>
    <name evidence="5" type="primary">lepB</name>
    <name evidence="5" type="ORF">DMB65_21220</name>
</gene>
<dbReference type="SUPFAM" id="SSF51306">
    <property type="entry name" value="LexA/Signal peptidase"/>
    <property type="match status" value="1"/>
</dbReference>
<dbReference type="AlphaFoldDB" id="A0A2V4BJ17"/>
<comment type="subcellular location">
    <subcellularLocation>
        <location evidence="3">Membrane</location>
        <topology evidence="3">Single-pass type II membrane protein</topology>
    </subcellularLocation>
</comment>
<evidence type="ECO:0000256" key="2">
    <source>
        <dbReference type="ARBA" id="ARBA00019232"/>
    </source>
</evidence>
<evidence type="ECO:0000256" key="3">
    <source>
        <dbReference type="RuleBase" id="RU362042"/>
    </source>
</evidence>
<dbReference type="PANTHER" id="PTHR43390:SF1">
    <property type="entry name" value="CHLOROPLAST PROCESSING PEPTIDASE"/>
    <property type="match status" value="1"/>
</dbReference>
<dbReference type="PANTHER" id="PTHR43390">
    <property type="entry name" value="SIGNAL PEPTIDASE I"/>
    <property type="match status" value="1"/>
</dbReference>
<dbReference type="EMBL" id="QJHK01000033">
    <property type="protein sequence ID" value="PXY38737.1"/>
    <property type="molecule type" value="Genomic_DNA"/>
</dbReference>
<keyword evidence="3" id="KW-0378">Hydrolase</keyword>
<dbReference type="EC" id="3.4.21.89" evidence="3"/>
<dbReference type="GO" id="GO:0016020">
    <property type="term" value="C:membrane"/>
    <property type="evidence" value="ECO:0007669"/>
    <property type="project" value="UniProtKB-SubCell"/>
</dbReference>
<dbReference type="Proteomes" id="UP000247903">
    <property type="component" value="Unassembled WGS sequence"/>
</dbReference>
<feature type="domain" description="Peptidase S26" evidence="4">
    <location>
        <begin position="11"/>
        <end position="224"/>
    </location>
</feature>
<proteinExistence type="inferred from homology"/>
<sequence length="226" mass="25735">MNKKVKIILITIVTLFISFSIVAQTGILKAYKNSTVANEPNLKINSRILVSNLVTPKIGDFVCYNYEDKTSGKQIRIHRLYGKENDIVEIINGILYVNKINIDKGIDHIHSYKTTKAEYSKIKEIEKISDDLFAYMDESDDVIALLPDSIAEKYKITSKRMIQEKGKEDTTISKVFKNKWNKDNFGPIKIPNGKVFLIGDNRDNSEDCRYVGLLSESDIVGTIVEY</sequence>